<evidence type="ECO:0000256" key="4">
    <source>
        <dbReference type="ARBA" id="ARBA00005336"/>
    </source>
</evidence>
<evidence type="ECO:0000256" key="11">
    <source>
        <dbReference type="ARBA" id="ARBA00023277"/>
    </source>
</evidence>
<keyword evidence="13" id="KW-0624">Polysaccharide degradation</keyword>
<keyword evidence="6" id="KW-0964">Secreted</keyword>
<evidence type="ECO:0000256" key="13">
    <source>
        <dbReference type="ARBA" id="ARBA00023326"/>
    </source>
</evidence>
<feature type="domain" description="Glycoside hydrolase family 3 N-terminal" evidence="15">
    <location>
        <begin position="82"/>
        <end position="165"/>
    </location>
</feature>
<comment type="catalytic activity">
    <reaction evidence="1">
        <text>Hydrolysis of terminal, non-reducing beta-D-glucosyl residues with release of beta-D-glucose.</text>
        <dbReference type="EC" id="3.2.1.21"/>
    </reaction>
</comment>
<comment type="caution">
    <text evidence="16">The sequence shown here is derived from an EMBL/GenBank/DDBJ whole genome shotgun (WGS) entry which is preliminary data.</text>
</comment>
<evidence type="ECO:0000256" key="7">
    <source>
        <dbReference type="ARBA" id="ARBA00022729"/>
    </source>
</evidence>
<dbReference type="GO" id="GO:0030245">
    <property type="term" value="P:cellulose catabolic process"/>
    <property type="evidence" value="ECO:0007669"/>
    <property type="project" value="UniProtKB-KW"/>
</dbReference>
<protein>
    <recommendedName>
        <fullName evidence="5">beta-glucosidase</fullName>
        <ecNumber evidence="5">3.2.1.21</ecNumber>
    </recommendedName>
</protein>
<evidence type="ECO:0000256" key="10">
    <source>
        <dbReference type="ARBA" id="ARBA00023180"/>
    </source>
</evidence>
<dbReference type="PANTHER" id="PTHR42715">
    <property type="entry name" value="BETA-GLUCOSIDASE"/>
    <property type="match status" value="1"/>
</dbReference>
<keyword evidence="8" id="KW-0378">Hydrolase</keyword>
<dbReference type="InterPro" id="IPR017853">
    <property type="entry name" value="GH"/>
</dbReference>
<dbReference type="InterPro" id="IPR001764">
    <property type="entry name" value="Glyco_hydro_3_N"/>
</dbReference>
<dbReference type="EC" id="3.2.1.21" evidence="5"/>
<dbReference type="PANTHER" id="PTHR42715:SF12">
    <property type="entry name" value="BETA-GLUCOSIDASE G-RELATED"/>
    <property type="match status" value="1"/>
</dbReference>
<dbReference type="EMBL" id="QQZZ01000130">
    <property type="protein sequence ID" value="RMZ39716.1"/>
    <property type="molecule type" value="Genomic_DNA"/>
</dbReference>
<evidence type="ECO:0000313" key="16">
    <source>
        <dbReference type="EMBL" id="RMZ39716.1"/>
    </source>
</evidence>
<reference evidence="16 17" key="1">
    <citation type="submission" date="2018-07" db="EMBL/GenBank/DDBJ databases">
        <title>Identification of spontaneous genetic mutation associated with occurrence of a yellow conidial color mutant of Aspergillus flavus.</title>
        <authorList>
            <person name="Chang P.-K."/>
            <person name="Mack B.M."/>
            <person name="Scharfenstein L."/>
            <person name="Gilbert M.K."/>
        </authorList>
    </citation>
    <scope>NUCLEOTIDE SEQUENCE [LARGE SCALE GENOMIC DNA]</scope>
    <source>
        <strain evidence="16 17">CA14</strain>
    </source>
</reference>
<comment type="similarity">
    <text evidence="4">Belongs to the glycosyl hydrolase 3 family.</text>
</comment>
<comment type="subcellular location">
    <subcellularLocation>
        <location evidence="2">Secreted</location>
    </subcellularLocation>
</comment>
<dbReference type="AlphaFoldDB" id="A0AB74C139"/>
<dbReference type="PRINTS" id="PR00133">
    <property type="entry name" value="GLHYDRLASE3"/>
</dbReference>
<keyword evidence="11" id="KW-0119">Carbohydrate metabolism</keyword>
<dbReference type="Proteomes" id="UP000275480">
    <property type="component" value="Unassembled WGS sequence"/>
</dbReference>
<dbReference type="Gene3D" id="3.20.20.300">
    <property type="entry name" value="Glycoside hydrolase, family 3, N-terminal domain"/>
    <property type="match status" value="1"/>
</dbReference>
<sequence length="177" mass="18699">MRGFYIPLLAAIGSSGQTYAALAPAATSLSYVISPPVADGGKAWRNAHAQAAELVAEMTLEEKVSVVTGQTGPCAGNSGNVTRLGIPRMCFQDGPAGVRPSLGNTQLPSGVTTAATWDVDLIYACSYAMGKEFYDMGVHVAIAMVTGGPLGRSPYAGRNWEGWQQIHWISHAYMCLF</sequence>
<organism evidence="16 17">
    <name type="scientific">Aspergillus flavus</name>
    <dbReference type="NCBI Taxonomy" id="5059"/>
    <lineage>
        <taxon>Eukaryota</taxon>
        <taxon>Fungi</taxon>
        <taxon>Dikarya</taxon>
        <taxon>Ascomycota</taxon>
        <taxon>Pezizomycotina</taxon>
        <taxon>Eurotiomycetes</taxon>
        <taxon>Eurotiomycetidae</taxon>
        <taxon>Eurotiales</taxon>
        <taxon>Aspergillaceae</taxon>
        <taxon>Aspergillus</taxon>
        <taxon>Aspergillus subgen. Circumdati</taxon>
    </lineage>
</organism>
<keyword evidence="9" id="KW-0136">Cellulose degradation</keyword>
<comment type="pathway">
    <text evidence="3">Glycan metabolism; cellulose degradation.</text>
</comment>
<dbReference type="InterPro" id="IPR050288">
    <property type="entry name" value="Cellulose_deg_GH3"/>
</dbReference>
<evidence type="ECO:0000256" key="12">
    <source>
        <dbReference type="ARBA" id="ARBA00023295"/>
    </source>
</evidence>
<evidence type="ECO:0000256" key="6">
    <source>
        <dbReference type="ARBA" id="ARBA00022525"/>
    </source>
</evidence>
<dbReference type="GO" id="GO:0005576">
    <property type="term" value="C:extracellular region"/>
    <property type="evidence" value="ECO:0007669"/>
    <property type="project" value="UniProtKB-SubCell"/>
</dbReference>
<dbReference type="SUPFAM" id="SSF51445">
    <property type="entry name" value="(Trans)glycosidases"/>
    <property type="match status" value="1"/>
</dbReference>
<evidence type="ECO:0000256" key="5">
    <source>
        <dbReference type="ARBA" id="ARBA00012744"/>
    </source>
</evidence>
<proteinExistence type="inferred from homology"/>
<keyword evidence="7" id="KW-0732">Signal</keyword>
<keyword evidence="12" id="KW-0326">Glycosidase</keyword>
<evidence type="ECO:0000256" key="3">
    <source>
        <dbReference type="ARBA" id="ARBA00004987"/>
    </source>
</evidence>
<evidence type="ECO:0000256" key="9">
    <source>
        <dbReference type="ARBA" id="ARBA00023001"/>
    </source>
</evidence>
<name>A0AB74C139_ASPFL</name>
<evidence type="ECO:0000256" key="1">
    <source>
        <dbReference type="ARBA" id="ARBA00000448"/>
    </source>
</evidence>
<evidence type="ECO:0000313" key="17">
    <source>
        <dbReference type="Proteomes" id="UP000275480"/>
    </source>
</evidence>
<gene>
    <name evidence="16" type="ORF">CA14_009917</name>
</gene>
<dbReference type="GO" id="GO:0008422">
    <property type="term" value="F:beta-glucosidase activity"/>
    <property type="evidence" value="ECO:0007669"/>
    <property type="project" value="UniProtKB-EC"/>
</dbReference>
<evidence type="ECO:0000256" key="14">
    <source>
        <dbReference type="ARBA" id="ARBA00024983"/>
    </source>
</evidence>
<dbReference type="InterPro" id="IPR036962">
    <property type="entry name" value="Glyco_hydro_3_N_sf"/>
</dbReference>
<keyword evidence="10" id="KW-0325">Glycoprotein</keyword>
<accession>A0AB74C139</accession>
<evidence type="ECO:0000259" key="15">
    <source>
        <dbReference type="Pfam" id="PF00933"/>
    </source>
</evidence>
<evidence type="ECO:0000256" key="2">
    <source>
        <dbReference type="ARBA" id="ARBA00004613"/>
    </source>
</evidence>
<evidence type="ECO:0000256" key="8">
    <source>
        <dbReference type="ARBA" id="ARBA00022801"/>
    </source>
</evidence>
<comment type="function">
    <text evidence="14">Beta-glucosidases are one of a number of cellulolytic enzymes involved in the degradation of cellulosic biomass. Catalyzes the last step releasing glucose from the inhibitory cellobiose.</text>
</comment>
<dbReference type="Pfam" id="PF00933">
    <property type="entry name" value="Glyco_hydro_3"/>
    <property type="match status" value="1"/>
</dbReference>